<dbReference type="GO" id="GO:0003677">
    <property type="term" value="F:DNA binding"/>
    <property type="evidence" value="ECO:0007669"/>
    <property type="project" value="UniProtKB-KW"/>
</dbReference>
<keyword evidence="4" id="KW-1185">Reference proteome</keyword>
<proteinExistence type="predicted"/>
<reference evidence="3" key="2">
    <citation type="journal article" date="2023" name="Microbiol Resour">
        <title>Decontamination and Annotation of the Draft Genome Sequence of the Oomycete Lagenidium giganteum ARSEF 373.</title>
        <authorList>
            <person name="Morgan W.R."/>
            <person name="Tartar A."/>
        </authorList>
    </citation>
    <scope>NUCLEOTIDE SEQUENCE</scope>
    <source>
        <strain evidence="3">ARSEF 373</strain>
    </source>
</reference>
<dbReference type="EMBL" id="DAKRPA010000011">
    <property type="protein sequence ID" value="DBA04165.1"/>
    <property type="molecule type" value="Genomic_DNA"/>
</dbReference>
<dbReference type="Proteomes" id="UP001146120">
    <property type="component" value="Unassembled WGS sequence"/>
</dbReference>
<protein>
    <recommendedName>
        <fullName evidence="2">HTH CENPB-type domain-containing protein</fullName>
    </recommendedName>
</protein>
<dbReference type="InterPro" id="IPR006600">
    <property type="entry name" value="HTH_CenpB_DNA-bd_dom"/>
</dbReference>
<evidence type="ECO:0000313" key="4">
    <source>
        <dbReference type="Proteomes" id="UP001146120"/>
    </source>
</evidence>
<reference evidence="3" key="1">
    <citation type="submission" date="2022-11" db="EMBL/GenBank/DDBJ databases">
        <authorList>
            <person name="Morgan W.R."/>
            <person name="Tartar A."/>
        </authorList>
    </citation>
    <scope>NUCLEOTIDE SEQUENCE</scope>
    <source>
        <strain evidence="3">ARSEF 373</strain>
    </source>
</reference>
<comment type="caution">
    <text evidence="3">The sequence shown here is derived from an EMBL/GenBank/DDBJ whole genome shotgun (WGS) entry which is preliminary data.</text>
</comment>
<evidence type="ECO:0000313" key="3">
    <source>
        <dbReference type="EMBL" id="DBA04165.1"/>
    </source>
</evidence>
<organism evidence="3 4">
    <name type="scientific">Lagenidium giganteum</name>
    <dbReference type="NCBI Taxonomy" id="4803"/>
    <lineage>
        <taxon>Eukaryota</taxon>
        <taxon>Sar</taxon>
        <taxon>Stramenopiles</taxon>
        <taxon>Oomycota</taxon>
        <taxon>Peronosporomycetes</taxon>
        <taxon>Pythiales</taxon>
        <taxon>Pythiaceae</taxon>
    </lineage>
</organism>
<dbReference type="PROSITE" id="PS51253">
    <property type="entry name" value="HTH_CENPB"/>
    <property type="match status" value="1"/>
</dbReference>
<accession>A0AAV2ZDV3</accession>
<dbReference type="AlphaFoldDB" id="A0AAV2ZDV3"/>
<gene>
    <name evidence="3" type="ORF">N0F65_004273</name>
</gene>
<keyword evidence="1" id="KW-0238">DNA-binding</keyword>
<name>A0AAV2ZDV3_9STRA</name>
<feature type="domain" description="HTH CENPB-type" evidence="2">
    <location>
        <begin position="21"/>
        <end position="91"/>
    </location>
</feature>
<sequence length="248" mass="28262">MGDLTAIANEYGLKSPLTLLLWKYQRDEQLQAQEQELLEWILSQRAEAITKQDILNHIMAAYPEFAATKSVGALKIWVVRFLKRHISSTPSKDAAAKAASDSCPDGYVLHSNEFKLNALKKLDEGKSISEVAEELGLKSHNTLAYWNSIRDKLAVADKKRYRLAGGGRRSSCTFEDELLTWVTERHQKGEATDVKAVLDYMREFHPSFTEGKKEPTLRKWILRFFKRCWRSSSVADGSKDMDKSCIFV</sequence>
<evidence type="ECO:0000256" key="1">
    <source>
        <dbReference type="ARBA" id="ARBA00023125"/>
    </source>
</evidence>
<evidence type="ECO:0000259" key="2">
    <source>
        <dbReference type="PROSITE" id="PS51253"/>
    </source>
</evidence>